<dbReference type="Proteomes" id="UP001295423">
    <property type="component" value="Unassembled WGS sequence"/>
</dbReference>
<reference evidence="2" key="1">
    <citation type="submission" date="2023-08" db="EMBL/GenBank/DDBJ databases">
        <authorList>
            <person name="Audoor S."/>
            <person name="Bilcke G."/>
        </authorList>
    </citation>
    <scope>NUCLEOTIDE SEQUENCE</scope>
</reference>
<evidence type="ECO:0000313" key="3">
    <source>
        <dbReference type="Proteomes" id="UP001295423"/>
    </source>
</evidence>
<gene>
    <name evidence="2" type="ORF">CYCCA115_LOCUS23475</name>
</gene>
<name>A0AAD2GC20_9STRA</name>
<evidence type="ECO:0000313" key="2">
    <source>
        <dbReference type="EMBL" id="CAJ1968948.1"/>
    </source>
</evidence>
<dbReference type="EMBL" id="CAKOGP040002413">
    <property type="protein sequence ID" value="CAJ1968948.1"/>
    <property type="molecule type" value="Genomic_DNA"/>
</dbReference>
<feature type="region of interest" description="Disordered" evidence="1">
    <location>
        <begin position="130"/>
        <end position="150"/>
    </location>
</feature>
<protein>
    <submittedName>
        <fullName evidence="2">Uncharacterized protein</fullName>
    </submittedName>
</protein>
<feature type="compositionally biased region" description="Polar residues" evidence="1">
    <location>
        <begin position="131"/>
        <end position="143"/>
    </location>
</feature>
<dbReference type="AlphaFoldDB" id="A0AAD2GC20"/>
<evidence type="ECO:0000256" key="1">
    <source>
        <dbReference type="SAM" id="MobiDB-lite"/>
    </source>
</evidence>
<proteinExistence type="predicted"/>
<sequence>MTKLEDNIDCIPDFDGSIHFESSSTHSLSSCLKKQDTICEDSLQSPDHHVSFDMIEILEFPLEIGDNPSVFDGPPVQIGWTPENSKVLRLDIYEVFRPKRRNRFEMFMTTDERTESLLHRGYTDDEIRQAASESARIQEQRFQSARKRGR</sequence>
<accession>A0AAD2GC20</accession>
<comment type="caution">
    <text evidence="2">The sequence shown here is derived from an EMBL/GenBank/DDBJ whole genome shotgun (WGS) entry which is preliminary data.</text>
</comment>
<keyword evidence="3" id="KW-1185">Reference proteome</keyword>
<organism evidence="2 3">
    <name type="scientific">Cylindrotheca closterium</name>
    <dbReference type="NCBI Taxonomy" id="2856"/>
    <lineage>
        <taxon>Eukaryota</taxon>
        <taxon>Sar</taxon>
        <taxon>Stramenopiles</taxon>
        <taxon>Ochrophyta</taxon>
        <taxon>Bacillariophyta</taxon>
        <taxon>Bacillariophyceae</taxon>
        <taxon>Bacillariophycidae</taxon>
        <taxon>Bacillariales</taxon>
        <taxon>Bacillariaceae</taxon>
        <taxon>Cylindrotheca</taxon>
    </lineage>
</organism>